<dbReference type="AlphaFoldDB" id="A0A699YLX1"/>
<reference evidence="2 3" key="1">
    <citation type="submission" date="2020-02" db="EMBL/GenBank/DDBJ databases">
        <title>Draft genome sequence of Haematococcus lacustris strain NIES-144.</title>
        <authorList>
            <person name="Morimoto D."/>
            <person name="Nakagawa S."/>
            <person name="Yoshida T."/>
            <person name="Sawayama S."/>
        </authorList>
    </citation>
    <scope>NUCLEOTIDE SEQUENCE [LARGE SCALE GENOMIC DNA]</scope>
    <source>
        <strain evidence="2 3">NIES-144</strain>
    </source>
</reference>
<organism evidence="2 3">
    <name type="scientific">Haematococcus lacustris</name>
    <name type="common">Green alga</name>
    <name type="synonym">Haematococcus pluvialis</name>
    <dbReference type="NCBI Taxonomy" id="44745"/>
    <lineage>
        <taxon>Eukaryota</taxon>
        <taxon>Viridiplantae</taxon>
        <taxon>Chlorophyta</taxon>
        <taxon>core chlorophytes</taxon>
        <taxon>Chlorophyceae</taxon>
        <taxon>CS clade</taxon>
        <taxon>Chlamydomonadales</taxon>
        <taxon>Haematococcaceae</taxon>
        <taxon>Haematococcus</taxon>
    </lineage>
</organism>
<gene>
    <name evidence="2" type="ORF">HaLaN_02782</name>
</gene>
<comment type="caution">
    <text evidence="2">The sequence shown here is derived from an EMBL/GenBank/DDBJ whole genome shotgun (WGS) entry which is preliminary data.</text>
</comment>
<accession>A0A699YLX1</accession>
<name>A0A699YLX1_HAELA</name>
<evidence type="ECO:0000313" key="2">
    <source>
        <dbReference type="EMBL" id="GFH07906.1"/>
    </source>
</evidence>
<proteinExistence type="predicted"/>
<keyword evidence="1" id="KW-0812">Transmembrane</keyword>
<keyword evidence="1" id="KW-1133">Transmembrane helix</keyword>
<dbReference type="EMBL" id="BLLF01000124">
    <property type="protein sequence ID" value="GFH07906.1"/>
    <property type="molecule type" value="Genomic_DNA"/>
</dbReference>
<sequence>MADPSLEVRAAEPSDLPDIHSSVFASGRAAVLPLFQAVFRKGWDMYLRATGLAVLVLVFFVIHPEWQTNGLQLLGLAVLCFSAVFFLTLVFIWTQMEKESGRSVAGDLSHVHGSSSGKSYCWVVTRPQQPEGKFCGGRVATPVREAHRPEPWPRQHPVEARHQVCCAAWPETNYCAVPQWPSSCLACPGQSGVSAATANQVAALVQCAQNESGPAQAAVTRQGRWT</sequence>
<feature type="transmembrane region" description="Helical" evidence="1">
    <location>
        <begin position="45"/>
        <end position="62"/>
    </location>
</feature>
<protein>
    <submittedName>
        <fullName evidence="2">Uncharacterized protein</fullName>
    </submittedName>
</protein>
<feature type="transmembrane region" description="Helical" evidence="1">
    <location>
        <begin position="74"/>
        <end position="93"/>
    </location>
</feature>
<evidence type="ECO:0000256" key="1">
    <source>
        <dbReference type="SAM" id="Phobius"/>
    </source>
</evidence>
<evidence type="ECO:0000313" key="3">
    <source>
        <dbReference type="Proteomes" id="UP000485058"/>
    </source>
</evidence>
<keyword evidence="1" id="KW-0472">Membrane</keyword>
<dbReference type="Proteomes" id="UP000485058">
    <property type="component" value="Unassembled WGS sequence"/>
</dbReference>
<keyword evidence="3" id="KW-1185">Reference proteome</keyword>